<proteinExistence type="predicted"/>
<dbReference type="Proteomes" id="UP000070089">
    <property type="component" value="Unassembled WGS sequence"/>
</dbReference>
<dbReference type="SMART" id="SM00651">
    <property type="entry name" value="Sm"/>
    <property type="match status" value="1"/>
</dbReference>
<name>A0A132NT17_GIAIN</name>
<dbReference type="Pfam" id="PF01423">
    <property type="entry name" value="LSM"/>
    <property type="match status" value="1"/>
</dbReference>
<protein>
    <submittedName>
        <fullName evidence="2">SnRNP Sm-like protein/ putative RNA-binding protein/ LSm family protein</fullName>
    </submittedName>
</protein>
<dbReference type="VEuPathDB" id="GiardiaDB:QR46_2764"/>
<sequence length="88" mass="9912">MNEKMNEVHQYVQGLVSSHVLVRLDNGATARGLTISIDDRCNILLVDCIYTFGTQKSLLSEMLIRSNHILFITADPYSRQEEQGPATM</sequence>
<organism evidence="2 3">
    <name type="scientific">Giardia duodenalis assemblage B</name>
    <dbReference type="NCBI Taxonomy" id="1394984"/>
    <lineage>
        <taxon>Eukaryota</taxon>
        <taxon>Metamonada</taxon>
        <taxon>Diplomonadida</taxon>
        <taxon>Hexamitidae</taxon>
        <taxon>Giardiinae</taxon>
        <taxon>Giardia</taxon>
    </lineage>
</organism>
<evidence type="ECO:0000313" key="3">
    <source>
        <dbReference type="Proteomes" id="UP000070089"/>
    </source>
</evidence>
<dbReference type="AlphaFoldDB" id="A0A132NT17"/>
<feature type="domain" description="Sm" evidence="1">
    <location>
        <begin position="10"/>
        <end position="74"/>
    </location>
</feature>
<reference evidence="2 3" key="1">
    <citation type="journal article" date="2015" name="Mol. Biochem. Parasitol.">
        <title>Identification of polymorphic genes for use in assemblage B genotyping assays through comparative genomics of multiple assemblage B Giardia duodenalis isolates.</title>
        <authorList>
            <person name="Wielinga C."/>
            <person name="Thompson R.C."/>
            <person name="Monis P."/>
            <person name="Ryan U."/>
        </authorList>
    </citation>
    <scope>NUCLEOTIDE SEQUENCE [LARGE SCALE GENOMIC DNA]</scope>
    <source>
        <strain evidence="2 3">BAH15c1</strain>
    </source>
</reference>
<dbReference type="EMBL" id="JXTI01000077">
    <property type="protein sequence ID" value="KWX13244.1"/>
    <property type="molecule type" value="Genomic_DNA"/>
</dbReference>
<gene>
    <name evidence="2" type="ORF">QR46_2764</name>
</gene>
<accession>A0A132NT17</accession>
<dbReference type="OrthoDB" id="2146at2759"/>
<dbReference type="Gene3D" id="2.30.30.100">
    <property type="match status" value="1"/>
</dbReference>
<evidence type="ECO:0000313" key="2">
    <source>
        <dbReference type="EMBL" id="KWX13244.1"/>
    </source>
</evidence>
<dbReference type="InterPro" id="IPR010920">
    <property type="entry name" value="LSM_dom_sf"/>
</dbReference>
<evidence type="ECO:0000259" key="1">
    <source>
        <dbReference type="SMART" id="SM00651"/>
    </source>
</evidence>
<dbReference type="SUPFAM" id="SSF50182">
    <property type="entry name" value="Sm-like ribonucleoproteins"/>
    <property type="match status" value="1"/>
</dbReference>
<dbReference type="InterPro" id="IPR001163">
    <property type="entry name" value="Sm_dom_euk/arc"/>
</dbReference>
<comment type="caution">
    <text evidence="2">The sequence shown here is derived from an EMBL/GenBank/DDBJ whole genome shotgun (WGS) entry which is preliminary data.</text>
</comment>